<evidence type="ECO:0000313" key="1">
    <source>
        <dbReference type="EMBL" id="CEG48770.1"/>
    </source>
</evidence>
<keyword evidence="2" id="KW-1185">Reference proteome</keyword>
<organism evidence="1 2">
    <name type="scientific">Plasmopara halstedii</name>
    <name type="common">Downy mildew of sunflower</name>
    <dbReference type="NCBI Taxonomy" id="4781"/>
    <lineage>
        <taxon>Eukaryota</taxon>
        <taxon>Sar</taxon>
        <taxon>Stramenopiles</taxon>
        <taxon>Oomycota</taxon>
        <taxon>Peronosporomycetes</taxon>
        <taxon>Peronosporales</taxon>
        <taxon>Peronosporaceae</taxon>
        <taxon>Plasmopara</taxon>
    </lineage>
</organism>
<dbReference type="EMBL" id="CCYD01003042">
    <property type="protein sequence ID" value="CEG48770.1"/>
    <property type="molecule type" value="Genomic_DNA"/>
</dbReference>
<name>A0A0P1B3S8_PLAHL</name>
<reference evidence="2" key="1">
    <citation type="submission" date="2014-09" db="EMBL/GenBank/DDBJ databases">
        <authorList>
            <person name="Sharma Rahul"/>
            <person name="Thines Marco"/>
        </authorList>
    </citation>
    <scope>NUCLEOTIDE SEQUENCE [LARGE SCALE GENOMIC DNA]</scope>
</reference>
<dbReference type="GeneID" id="36401630"/>
<sequence length="64" mass="7258">MRALMVLRLGIRQGLVILNDPLNEQLQQLAAQYNRLTLGMKARQNSGLLACLDRSRVLLHTTRT</sequence>
<protein>
    <submittedName>
        <fullName evidence="1">Uncharacterized protein</fullName>
    </submittedName>
</protein>
<dbReference type="AlphaFoldDB" id="A0A0P1B3S8"/>
<dbReference type="RefSeq" id="XP_024585139.1">
    <property type="nucleotide sequence ID" value="XM_024719884.1"/>
</dbReference>
<evidence type="ECO:0000313" key="2">
    <source>
        <dbReference type="Proteomes" id="UP000054928"/>
    </source>
</evidence>
<dbReference type="Proteomes" id="UP000054928">
    <property type="component" value="Unassembled WGS sequence"/>
</dbReference>
<accession>A0A0P1B3S8</accession>
<proteinExistence type="predicted"/>